<evidence type="ECO:0008006" key="3">
    <source>
        <dbReference type="Google" id="ProtNLM"/>
    </source>
</evidence>
<dbReference type="AlphaFoldDB" id="A0AAD5R6P4"/>
<evidence type="ECO:0000313" key="2">
    <source>
        <dbReference type="Proteomes" id="UP001196413"/>
    </source>
</evidence>
<accession>A0AAD5R6P4</accession>
<keyword evidence="2" id="KW-1185">Reference proteome</keyword>
<gene>
    <name evidence="1" type="ORF">KIN20_031435</name>
</gene>
<proteinExistence type="predicted"/>
<organism evidence="1 2">
    <name type="scientific">Parelaphostrongylus tenuis</name>
    <name type="common">Meningeal worm</name>
    <dbReference type="NCBI Taxonomy" id="148309"/>
    <lineage>
        <taxon>Eukaryota</taxon>
        <taxon>Metazoa</taxon>
        <taxon>Ecdysozoa</taxon>
        <taxon>Nematoda</taxon>
        <taxon>Chromadorea</taxon>
        <taxon>Rhabditida</taxon>
        <taxon>Rhabditina</taxon>
        <taxon>Rhabditomorpha</taxon>
        <taxon>Strongyloidea</taxon>
        <taxon>Metastrongylidae</taxon>
        <taxon>Parelaphostrongylus</taxon>
    </lineage>
</organism>
<sequence>MAEAILGDDETRKTFMICQEMHSTEMHYIEKLRLLILVGNFVYKVDSRPKTDRFTSLELTQMRDALLARFAEKRPLLEKHDIVTAFGKVQPSLTFTNAFAKD</sequence>
<reference evidence="1" key="1">
    <citation type="submission" date="2021-06" db="EMBL/GenBank/DDBJ databases">
        <title>Parelaphostrongylus tenuis whole genome reference sequence.</title>
        <authorList>
            <person name="Garwood T.J."/>
            <person name="Larsen P.A."/>
            <person name="Fountain-Jones N.M."/>
            <person name="Garbe J.R."/>
            <person name="Macchietto M.G."/>
            <person name="Kania S.A."/>
            <person name="Gerhold R.W."/>
            <person name="Richards J.E."/>
            <person name="Wolf T.M."/>
        </authorList>
    </citation>
    <scope>NUCLEOTIDE SEQUENCE</scope>
    <source>
        <strain evidence="1">MNPRO001-30</strain>
        <tissue evidence="1">Meninges</tissue>
    </source>
</reference>
<comment type="caution">
    <text evidence="1">The sequence shown here is derived from an EMBL/GenBank/DDBJ whole genome shotgun (WGS) entry which is preliminary data.</text>
</comment>
<dbReference type="Proteomes" id="UP001196413">
    <property type="component" value="Unassembled WGS sequence"/>
</dbReference>
<dbReference type="EMBL" id="JAHQIW010006689">
    <property type="protein sequence ID" value="KAJ1369854.1"/>
    <property type="molecule type" value="Genomic_DNA"/>
</dbReference>
<protein>
    <recommendedName>
        <fullName evidence="3">DH domain-containing protein</fullName>
    </recommendedName>
</protein>
<evidence type="ECO:0000313" key="1">
    <source>
        <dbReference type="EMBL" id="KAJ1369854.1"/>
    </source>
</evidence>
<name>A0AAD5R6P4_PARTN</name>